<dbReference type="PANTHER" id="PTHR42759">
    <property type="entry name" value="MOXR FAMILY PROTEIN"/>
    <property type="match status" value="1"/>
</dbReference>
<dbReference type="GeneID" id="26517432"/>
<accession>A0A0K0N6F3</accession>
<dbReference type="InterPro" id="IPR050764">
    <property type="entry name" value="CbbQ/NirQ/NorQ/GpvN"/>
</dbReference>
<dbReference type="EMBL" id="KR063278">
    <property type="protein sequence ID" value="AKJ72509.1"/>
    <property type="molecule type" value="Genomic_DNA"/>
</dbReference>
<keyword evidence="3" id="KW-1185">Reference proteome</keyword>
<dbReference type="RefSeq" id="YP_009189209.1">
    <property type="nucleotide sequence ID" value="NC_028673.1"/>
</dbReference>
<dbReference type="PANTHER" id="PTHR42759:SF1">
    <property type="entry name" value="MAGNESIUM-CHELATASE SUBUNIT CHLD"/>
    <property type="match status" value="1"/>
</dbReference>
<reference evidence="2 3" key="1">
    <citation type="journal article" date="2015" name="PLoS ONE">
        <title>Lysis to Kill: Evaluation of the Lytic Abilities, and Genomics of Nine Bacteriophages Infective for Gordonia spp. and Their Potential Use in Activated Sludge Foam Biocontrol.</title>
        <authorList>
            <person name="Dyson Z.A."/>
            <person name="Tucci J."/>
            <person name="Seviour R.J."/>
            <person name="Petrovski S."/>
        </authorList>
    </citation>
    <scope>NUCLEOTIDE SEQUENCE [LARGE SCALE GENOMIC DNA]</scope>
</reference>
<evidence type="ECO:0000259" key="1">
    <source>
        <dbReference type="Pfam" id="PF07728"/>
    </source>
</evidence>
<dbReference type="Gene3D" id="3.40.50.300">
    <property type="entry name" value="P-loop containing nucleotide triphosphate hydrolases"/>
    <property type="match status" value="1"/>
</dbReference>
<evidence type="ECO:0000313" key="3">
    <source>
        <dbReference type="Proteomes" id="UP000202743"/>
    </source>
</evidence>
<sequence length="540" mass="60149">MSNEVKSCMNCTNRLGSNSSVAVFGSPIPVVGCRAIGRVVSVDTMSAEEQIKSMEDFASDCTSYNREIIPSDQTDRLRIGIFSSAATMDTDVSGANGKAGSCRACYFHIPVGKMIEKTTIPMGACARYGKLIPEQRASVIARGCNSSTRSAVTDPEAHYRGLLDSLVLDPTLERHLFPERNDAVASSDMIDMTVEPSTYPSDRAVTAQQDAQGIRAWRRITMGGRELFIPIFKREIFSAVEAAKIPATGDDEHPETYVDHMQLTFTVAALWFHLDETPSLVGKAGTGKTEFYRYMAWLMQVPFERISITRDSEIDDLAGKMHFENNETVFKPGRIPKAWVKPNVLVLDEPNTGPPEVWQYVRPLTDNSKQLVNDKNEGETISRHPFAFLGLAMNPAWDHRNVGAEQIGDADGSRLMHIYVDMPPESVERSIIVERCKLDQYLIEDDMLETLMRVAKDIRELSDDGTLPITWGVRNQIKVARATAWFDLEKAYRLAVLDYLEPEARETVMEVVLAHSKKKGAVKGGSFTGTINFNTHPRQA</sequence>
<evidence type="ECO:0000313" key="2">
    <source>
        <dbReference type="EMBL" id="AKJ72509.1"/>
    </source>
</evidence>
<dbReference type="KEGG" id="vg:26517432"/>
<dbReference type="GO" id="GO:0005524">
    <property type="term" value="F:ATP binding"/>
    <property type="evidence" value="ECO:0007669"/>
    <property type="project" value="InterPro"/>
</dbReference>
<name>A0A0K0N6F3_9CAUD</name>
<dbReference type="Pfam" id="PF07728">
    <property type="entry name" value="AAA_5"/>
    <property type="match status" value="1"/>
</dbReference>
<dbReference type="Proteomes" id="UP000202743">
    <property type="component" value="Segment"/>
</dbReference>
<dbReference type="InterPro" id="IPR027417">
    <property type="entry name" value="P-loop_NTPase"/>
</dbReference>
<dbReference type="GO" id="GO:0016887">
    <property type="term" value="F:ATP hydrolysis activity"/>
    <property type="evidence" value="ECO:0007669"/>
    <property type="project" value="InterPro"/>
</dbReference>
<dbReference type="SUPFAM" id="SSF52540">
    <property type="entry name" value="P-loop containing nucleoside triphosphate hydrolases"/>
    <property type="match status" value="1"/>
</dbReference>
<organism evidence="2 3">
    <name type="scientific">Gordonia phage GMA7</name>
    <dbReference type="NCBI Taxonomy" id="1647286"/>
    <lineage>
        <taxon>Viruses</taxon>
        <taxon>Duplodnaviria</taxon>
        <taxon>Heunggongvirae</taxon>
        <taxon>Uroviricota</taxon>
        <taxon>Caudoviricetes</taxon>
        <taxon>Getseptimavirus</taxon>
        <taxon>Getseptimavirus GMA7</taxon>
    </lineage>
</organism>
<protein>
    <submittedName>
        <fullName evidence="2">Putative ATPase family protein</fullName>
    </submittedName>
</protein>
<feature type="domain" description="ATPase dynein-related AAA" evidence="1">
    <location>
        <begin position="280"/>
        <end position="391"/>
    </location>
</feature>
<proteinExistence type="predicted"/>
<dbReference type="OrthoDB" id="7173at10239"/>
<gene>
    <name evidence="2" type="ORF">GMA7_72</name>
</gene>
<dbReference type="InterPro" id="IPR011704">
    <property type="entry name" value="ATPase_dyneun-rel_AAA"/>
</dbReference>